<dbReference type="InterPro" id="IPR045851">
    <property type="entry name" value="AMP-bd_C_sf"/>
</dbReference>
<dbReference type="GO" id="GO:0043041">
    <property type="term" value="P:amino acid activation for nonribosomal peptide biosynthetic process"/>
    <property type="evidence" value="ECO:0007669"/>
    <property type="project" value="TreeGrafter"/>
</dbReference>
<dbReference type="GO" id="GO:0044550">
    <property type="term" value="P:secondary metabolite biosynthetic process"/>
    <property type="evidence" value="ECO:0007669"/>
    <property type="project" value="TreeGrafter"/>
</dbReference>
<feature type="region of interest" description="Disordered" evidence="4">
    <location>
        <begin position="554"/>
        <end position="577"/>
    </location>
</feature>
<dbReference type="Gene3D" id="3.30.559.30">
    <property type="entry name" value="Nonribosomal peptide synthetase, condensation domain"/>
    <property type="match status" value="3"/>
</dbReference>
<dbReference type="GO" id="GO:0005737">
    <property type="term" value="C:cytoplasm"/>
    <property type="evidence" value="ECO:0007669"/>
    <property type="project" value="TreeGrafter"/>
</dbReference>
<feature type="compositionally biased region" description="Polar residues" evidence="4">
    <location>
        <begin position="1891"/>
        <end position="1900"/>
    </location>
</feature>
<keyword evidence="2" id="KW-0597">Phosphoprotein</keyword>
<feature type="compositionally biased region" description="Basic and acidic residues" evidence="4">
    <location>
        <begin position="81"/>
        <end position="91"/>
    </location>
</feature>
<feature type="domain" description="Carrier" evidence="5">
    <location>
        <begin position="1239"/>
        <end position="1314"/>
    </location>
</feature>
<dbReference type="InterPro" id="IPR036291">
    <property type="entry name" value="NAD(P)-bd_dom_sf"/>
</dbReference>
<name>A0A7K4DLI7_9EURY</name>
<dbReference type="CDD" id="cd05930">
    <property type="entry name" value="A_NRPS"/>
    <property type="match status" value="2"/>
</dbReference>
<dbReference type="Pfam" id="PF00501">
    <property type="entry name" value="AMP-binding"/>
    <property type="match status" value="2"/>
</dbReference>
<feature type="domain" description="Carrier" evidence="5">
    <location>
        <begin position="2280"/>
        <end position="2354"/>
    </location>
</feature>
<dbReference type="InterPro" id="IPR042099">
    <property type="entry name" value="ANL_N_sf"/>
</dbReference>
<dbReference type="RefSeq" id="WP_100906789.1">
    <property type="nucleotide sequence ID" value="NZ_JABBYL010000008.1"/>
</dbReference>
<organism evidence="6 7">
    <name type="scientific">Methanobacterium subterraneum</name>
    <dbReference type="NCBI Taxonomy" id="59277"/>
    <lineage>
        <taxon>Archaea</taxon>
        <taxon>Methanobacteriati</taxon>
        <taxon>Methanobacteriota</taxon>
        <taxon>Methanomada group</taxon>
        <taxon>Methanobacteria</taxon>
        <taxon>Methanobacteriales</taxon>
        <taxon>Methanobacteriaceae</taxon>
        <taxon>Methanobacterium</taxon>
    </lineage>
</organism>
<feature type="region of interest" description="Disordered" evidence="4">
    <location>
        <begin position="1884"/>
        <end position="1909"/>
    </location>
</feature>
<keyword evidence="1" id="KW-0596">Phosphopantetheine</keyword>
<dbReference type="SUPFAM" id="SSF51735">
    <property type="entry name" value="NAD(P)-binding Rossmann-fold domains"/>
    <property type="match status" value="1"/>
</dbReference>
<dbReference type="NCBIfam" id="NF003417">
    <property type="entry name" value="PRK04813.1"/>
    <property type="match status" value="2"/>
</dbReference>
<dbReference type="SUPFAM" id="SSF52777">
    <property type="entry name" value="CoA-dependent acyltransferases"/>
    <property type="match status" value="5"/>
</dbReference>
<dbReference type="InterPro" id="IPR001242">
    <property type="entry name" value="Condensation_dom"/>
</dbReference>
<evidence type="ECO:0000259" key="5">
    <source>
        <dbReference type="PROSITE" id="PS50075"/>
    </source>
</evidence>
<evidence type="ECO:0000256" key="1">
    <source>
        <dbReference type="ARBA" id="ARBA00022450"/>
    </source>
</evidence>
<feature type="region of interest" description="Disordered" evidence="4">
    <location>
        <begin position="71"/>
        <end position="114"/>
    </location>
</feature>
<dbReference type="PANTHER" id="PTHR45527">
    <property type="entry name" value="NONRIBOSOMAL PEPTIDE SYNTHETASE"/>
    <property type="match status" value="1"/>
</dbReference>
<dbReference type="Gene3D" id="3.40.50.720">
    <property type="entry name" value="NAD(P)-binding Rossmann-like Domain"/>
    <property type="match status" value="1"/>
</dbReference>
<dbReference type="InterPro" id="IPR010071">
    <property type="entry name" value="AA_adenyl_dom"/>
</dbReference>
<evidence type="ECO:0000256" key="2">
    <source>
        <dbReference type="ARBA" id="ARBA00022553"/>
    </source>
</evidence>
<dbReference type="GO" id="GO:0016874">
    <property type="term" value="F:ligase activity"/>
    <property type="evidence" value="ECO:0007669"/>
    <property type="project" value="UniProtKB-KW"/>
</dbReference>
<dbReference type="InterPro" id="IPR020845">
    <property type="entry name" value="AMP-binding_CS"/>
</dbReference>
<reference evidence="6 7" key="1">
    <citation type="submission" date="2020-04" db="EMBL/GenBank/DDBJ databases">
        <title>Draft genome of Methanobacterium subterraneum isolated from animal feces.</title>
        <authorList>
            <person name="Ouboter H.T."/>
            <person name="Berger S."/>
            <person name="Gungor E."/>
            <person name="Jetten M.S.M."/>
            <person name="Welte C.U."/>
        </authorList>
    </citation>
    <scope>NUCLEOTIDE SEQUENCE [LARGE SCALE GENOMIC DNA]</scope>
    <source>
        <strain evidence="6">HO_2020</strain>
    </source>
</reference>
<comment type="caution">
    <text evidence="6">The sequence shown here is derived from an EMBL/GenBank/DDBJ whole genome shotgun (WGS) entry which is preliminary data.</text>
</comment>
<dbReference type="InterPro" id="IPR000873">
    <property type="entry name" value="AMP-dep_synth/lig_dom"/>
</dbReference>
<dbReference type="Gene3D" id="3.30.559.10">
    <property type="entry name" value="Chloramphenicol acetyltransferase-like domain"/>
    <property type="match status" value="2"/>
</dbReference>
<evidence type="ECO:0000256" key="3">
    <source>
        <dbReference type="ARBA" id="ARBA00022598"/>
    </source>
</evidence>
<evidence type="ECO:0000313" key="7">
    <source>
        <dbReference type="Proteomes" id="UP000591058"/>
    </source>
</evidence>
<dbReference type="InterPro" id="IPR036736">
    <property type="entry name" value="ACP-like_sf"/>
</dbReference>
<protein>
    <submittedName>
        <fullName evidence="6">Non-ribosomal peptide synthetase</fullName>
    </submittedName>
</protein>
<dbReference type="Gene3D" id="1.10.1200.10">
    <property type="entry name" value="ACP-like"/>
    <property type="match status" value="2"/>
</dbReference>
<proteinExistence type="predicted"/>
<dbReference type="Pfam" id="PF00668">
    <property type="entry name" value="Condensation"/>
    <property type="match status" value="2"/>
</dbReference>
<dbReference type="InterPro" id="IPR009081">
    <property type="entry name" value="PP-bd_ACP"/>
</dbReference>
<dbReference type="EMBL" id="JABBYL010000008">
    <property type="protein sequence ID" value="NMO08665.1"/>
    <property type="molecule type" value="Genomic_DNA"/>
</dbReference>
<dbReference type="InterPro" id="IPR023213">
    <property type="entry name" value="CAT-like_dom_sf"/>
</dbReference>
<dbReference type="Pfam" id="PF07993">
    <property type="entry name" value="NAD_binding_4"/>
    <property type="match status" value="1"/>
</dbReference>
<dbReference type="SUPFAM" id="SSF56801">
    <property type="entry name" value="Acetyl-CoA synthetase-like"/>
    <property type="match status" value="2"/>
</dbReference>
<dbReference type="Gene3D" id="3.30.300.30">
    <property type="match status" value="2"/>
</dbReference>
<dbReference type="GO" id="GO:0031177">
    <property type="term" value="F:phosphopantetheine binding"/>
    <property type="evidence" value="ECO:0007669"/>
    <property type="project" value="TreeGrafter"/>
</dbReference>
<dbReference type="Gene3D" id="3.40.50.12780">
    <property type="entry name" value="N-terminal domain of ligase-like"/>
    <property type="match status" value="2"/>
</dbReference>
<evidence type="ECO:0000313" key="6">
    <source>
        <dbReference type="EMBL" id="NMO08665.1"/>
    </source>
</evidence>
<gene>
    <name evidence="6" type="ORF">HG719_02295</name>
</gene>
<dbReference type="PROSITE" id="PS50075">
    <property type="entry name" value="CARRIER"/>
    <property type="match status" value="2"/>
</dbReference>
<accession>A0A7K4DLI7</accession>
<keyword evidence="3" id="KW-0436">Ligase</keyword>
<dbReference type="InterPro" id="IPR013120">
    <property type="entry name" value="FAR_NAD-bd"/>
</dbReference>
<dbReference type="PANTHER" id="PTHR45527:SF1">
    <property type="entry name" value="FATTY ACID SYNTHASE"/>
    <property type="match status" value="1"/>
</dbReference>
<dbReference type="SUPFAM" id="SSF47336">
    <property type="entry name" value="ACP-like"/>
    <property type="match status" value="2"/>
</dbReference>
<dbReference type="PROSITE" id="PS00455">
    <property type="entry name" value="AMP_BINDING"/>
    <property type="match status" value="2"/>
</dbReference>
<dbReference type="Pfam" id="PF00550">
    <property type="entry name" value="PP-binding"/>
    <property type="match status" value="2"/>
</dbReference>
<feature type="compositionally biased region" description="Basic and acidic residues" evidence="4">
    <location>
        <begin position="98"/>
        <end position="114"/>
    </location>
</feature>
<evidence type="ECO:0000256" key="4">
    <source>
        <dbReference type="SAM" id="MobiDB-lite"/>
    </source>
</evidence>
<sequence>MDCFDLSNAQKRTIITEISNHGNEAYIISFKSNFPLEDEEHVKKALSILISGNLQLRMRKDENMNFSQYYADEEGSVTTAEKGENSPHSSDEMDENTEDKNREDGNTGDKNKEDENTVFSIIDLTGEVEDEINQYIHEFSLKTFKEIFDSPLYEFQLLKTREELIVLGRVHHLIMDGTSLSILARELEDCIETLKKGKEYQFKPVSYREYVEKEKEYLSSGEAQQDEEFWLSNLDGYHHDWYSSSDLGISRENFHLDGDLRDRLKDLYSVDGERISPFILALSLVSLYFARSTHTDDLVWNSVYHGRDFGEDTREMLGMFVNMMPLRLGYDENRSFKETLLYTKSVVKDGLTHGKLSFNIYGPKLQKKGIDPAMLSMYSIVSNSTNAPLEYLFNSSKSEFPFHIRVNPSLDDKDGLQLLTIEYNRDCFSREEIKSLVEGLEKLIHQIANNPHITGGELEVETSPYHRAGEYFKDMLQGSDGATTISPDLSGKEEEGNYPESTVSMEKGVINEFCHENGINPSDLFLAATLFALVKFVFSKDILISIISDNSPIGSINNSQRNEQHKGNNSQKRKHQLQELPESINHDKLQELPLYLKIDTGKSVLEFLNTVNDSFTQVTSYDYYPFTRVKSEHYILPEFLYNYGSPYCKDSPYREDPLYSPDPYRHDDLKTPRMVVNVSEKEDEFKITLFYNDALYSDDLSLTFTESMATLVNKLMEPPVMLEDIALQDDDGQEENFHLNPVKEPLLNRLFEKQVEKSREEVALIAQDGQFTYDELNRKANRIAHALIKRGVDLEDRVMFILKRDSRLVATMLGIVKAGCAFIPVDLEYPEERIKEIIRDSDARYIITNHDNVTINLPQAVSVDELLTEEDVNNPEPDLSPENLCYLIYTSGSTGKPKGVMLNHLGITNYVSPHPENIPIHALVTRARKMISISTVSFIVFLREMLATLTNGMPVVFASEEQAVNPLELVKLFEETGADAFGATPTRLLQYLEMEEVQKTMPRCKVIIVGGETFPPPLYNTLSRYTFAEIYNSYGPTEITIASHGKLLTSDDISAGAPLLNVTDRIMDIDTNPLPYNVVGELYVAGAGVARGYWNNDELTQERFINYNGLRYYNTGDLAKRDSNGELYVLGRMDTQIKLRGLRIELGEIENTITGYDGVKSAFVLVREVHGTEHLCAYFTEKKPVDTALLRKYLLDRLPQYMVPSYLVRMDQFPMTFNGKADLRNFPDPDDYLVDEVIAPETELEKDLLGMCSNILDTTSFGVTTDLFQLGLTSLSVLKLVTMISQKLGFNVNVTSIMRARNIREIAREVETSAAVIRKEYPVMDYYPLTQNQLGVYFDCVKNPEKLTYNLPKMIRFKEISVDRLKKSLEELVEKHPYLKMRLVMHDGEIYQERRDIFQVTIEVIKGRVDDDVINEFIQPFSLFEGPLFRFKIYTHQDETILLSDFHHLMVDGTSLNLLFNDLGAIYDDRVVDAEGYDGYDLSLEEQDIEKSQIYSQAREYFEGKVVEFDSATVISPDLKGKEEEGELGEVGVSLDKKQVENFCKNNSITPNNLFLAATLFTLSKFVYNRDILISTISNGRSNPLFQKTVAMMVKTLPIAVNIDSTSTVTQFFSQVEETWLDVLKYDVYPFTKISDKYDLFPEFLYAYHGKIIEEITMNGQTLERESLEYEALKFKASVNVTDTGSRFYLFSQYNDALYSQELMETFIKSLELMVNKLIEDPNARLSDVSLVAGEPGLVAGEQGMFQMKPVSEPLVNKLFEKQVTKSRDKVALIAEDGEFTYHEINQMANRIAHGLVIRGVGVEDRVMFILKRDSRLIATMFGIVKAGCAFIPVDPEYPEDRVKHVLKDSDARYIITDYNFNTIDLPQAISVDELLREGIEENPLKEGSEENLNPDQLNPDQPVENLEPNQSIKNLEPNLSPENLCYLIYTSGSTGLPKGVMLTHANITNYASPDPENCFAHAFVNKGRNMLSITTVAFDAFLHEVMISLLNSRTLVLASDEETRNPLELVKLFNRAEVDSFFATPSRMLQYLEVDGMCEAVSKCKIISIGGEPYPPQLHKKLESCSAGEIYNVYGPTETTISCNTTRITDSGNINVGKPLLNVYEEVMDLDGNPLPSGVIGELYVGGMGVARGYWNREELNQKQFITRHGIPYYRSGDFASRDKNGEYHIFGRLDNQIKLRGLRIEIGEIESAISDYHGIKSVTVLVKPVQGQEHLCAYFTSTMDIDVEDLKKELKKRLTKYMVPTVFMHLKQMPQTPNGKTDVKNLPEPVLKERIYVAPENSIEKFFTQSFSEILDVTDVGATDDFFELGGTSLLVTKITIEALNQGYEIKYGDVFAHPTARKLAQFINEAEKSVQEHEEYSYDALNKILENNTIENFVKLDKEGLGNVLLTGATGFLGIHVLREFLENEKGTIYCMLRRGRRTNPEDRLKTLLFYYFSENYEELFGTRIHVIEGDVTSKADFEKSRGLDIDTVINCAANVKHFAPGTQIEDINIGGVVNGVDFARKKDCKYIQVSTTSVAGESVDNVPPLDTVFDEKTIYVGQLLDNKYLSSKFLAERVVLEAVSEGLNAKIMRMGNLMARQSDSEFQINFETNAFIKRLRAYAAIGKIPYQVLGGKVELTPIDMAAQAILLLSQAPRECCVFHVYNSHQIYIGDIVNMMKEVGLAISGSEEDEFRESFAQAREDETKQDAISGLVTAMGMGKGEGRGLVEVDNDYTTQILYRLGYKWPLINDEYLVMFIQYLKEMNFFDG</sequence>
<dbReference type="FunFam" id="3.40.50.980:FF:000001">
    <property type="entry name" value="Non-ribosomal peptide synthetase"/>
    <property type="match status" value="1"/>
</dbReference>
<dbReference type="Proteomes" id="UP000591058">
    <property type="component" value="Unassembled WGS sequence"/>
</dbReference>
<dbReference type="NCBIfam" id="TIGR01733">
    <property type="entry name" value="AA-adenyl-dom"/>
    <property type="match status" value="2"/>
</dbReference>
<dbReference type="GeneID" id="60611588"/>